<evidence type="ECO:0000256" key="1">
    <source>
        <dbReference type="ARBA" id="ARBA00001946"/>
    </source>
</evidence>
<sequence>MRTIEAPARPAAPQTRASIGELHDFLKAHPEIEAFDLILIDPNGIPRGKTVRRHEIEGIYETGRNLPGSILGLDVTGEDVDETGLVWSDGDADRCAWPIPGTLAPALWTDPPRGQFRVALHEMDGRPVEADPRHVLQRRIDALAEKGYRAVAAFELEFYLVDMAEGDSVPQPARLPLTGARPDGTHVYGIEELDRLEPFSRDLYRAAAAQGLPVETLISEYAPGQFELTLHHRDAMQAAEDLVALKHLLRGVARRHGMQACFMAKPFADRAGSGMHMHASLCDMDGRNLFADRDGLLAPPLLSAIGGLLDALPESMLVMAPHNNSWRRFSAQSYAPTTPNWGINNRGVAVRVPAGAPGGRHLEQRMAGVDANPFLVAAVTLAAMARGIAAERDPGLPADGDGSAAGDAPPLPRNWTEAIEAAQGSSFLKDALGETMHRVLLAIKRSEAARFAAYVSPLDYRLYLGTV</sequence>
<organism evidence="7 8">
    <name type="scientific">Shinella zoogloeoides</name>
    <name type="common">Crabtreella saccharophila</name>
    <dbReference type="NCBI Taxonomy" id="352475"/>
    <lineage>
        <taxon>Bacteria</taxon>
        <taxon>Pseudomonadati</taxon>
        <taxon>Pseudomonadota</taxon>
        <taxon>Alphaproteobacteria</taxon>
        <taxon>Hyphomicrobiales</taxon>
        <taxon>Rhizobiaceae</taxon>
        <taxon>Shinella</taxon>
    </lineage>
</organism>
<dbReference type="SMART" id="SM01230">
    <property type="entry name" value="Gln-synt_C"/>
    <property type="match status" value="1"/>
</dbReference>
<dbReference type="AlphaFoldDB" id="A0A6N8TED1"/>
<protein>
    <submittedName>
        <fullName evidence="7">Glutamine synthetase</fullName>
    </submittedName>
</protein>
<dbReference type="GO" id="GO:0006542">
    <property type="term" value="P:glutamine biosynthetic process"/>
    <property type="evidence" value="ECO:0007669"/>
    <property type="project" value="InterPro"/>
</dbReference>
<dbReference type="Proteomes" id="UP000440304">
    <property type="component" value="Unassembled WGS sequence"/>
</dbReference>
<dbReference type="PANTHER" id="PTHR43785:SF12">
    <property type="entry name" value="TYPE-1 GLUTAMINE SYNTHETASE 2"/>
    <property type="match status" value="1"/>
</dbReference>
<dbReference type="PROSITE" id="PS51987">
    <property type="entry name" value="GS_CATALYTIC"/>
    <property type="match status" value="1"/>
</dbReference>
<dbReference type="SUPFAM" id="SSF54368">
    <property type="entry name" value="Glutamine synthetase, N-terminal domain"/>
    <property type="match status" value="1"/>
</dbReference>
<comment type="cofactor">
    <cofactor evidence="1">
        <name>Mg(2+)</name>
        <dbReference type="ChEBI" id="CHEBI:18420"/>
    </cofactor>
</comment>
<keyword evidence="3" id="KW-0460">Magnesium</keyword>
<dbReference type="InterPro" id="IPR027303">
    <property type="entry name" value="Gln_synth_gly_rich_site"/>
</dbReference>
<dbReference type="EMBL" id="WUML01000006">
    <property type="protein sequence ID" value="MXO00536.1"/>
    <property type="molecule type" value="Genomic_DNA"/>
</dbReference>
<dbReference type="PROSITE" id="PS00181">
    <property type="entry name" value="GLNA_ATP"/>
    <property type="match status" value="1"/>
</dbReference>
<dbReference type="GO" id="GO:0006598">
    <property type="term" value="P:polyamine catabolic process"/>
    <property type="evidence" value="ECO:0007669"/>
    <property type="project" value="TreeGrafter"/>
</dbReference>
<comment type="caution">
    <text evidence="7">The sequence shown here is derived from an EMBL/GenBank/DDBJ whole genome shotgun (WGS) entry which is preliminary data.</text>
</comment>
<dbReference type="GO" id="GO:0004356">
    <property type="term" value="F:glutamine synthetase activity"/>
    <property type="evidence" value="ECO:0007669"/>
    <property type="project" value="InterPro"/>
</dbReference>
<evidence type="ECO:0000256" key="5">
    <source>
        <dbReference type="RuleBase" id="RU000384"/>
    </source>
</evidence>
<dbReference type="InterPro" id="IPR036651">
    <property type="entry name" value="Gln_synt_N_sf"/>
</dbReference>
<evidence type="ECO:0000256" key="3">
    <source>
        <dbReference type="ARBA" id="ARBA00022842"/>
    </source>
</evidence>
<evidence type="ECO:0000313" key="7">
    <source>
        <dbReference type="EMBL" id="MXO00536.1"/>
    </source>
</evidence>
<dbReference type="Gene3D" id="3.30.590.10">
    <property type="entry name" value="Glutamine synthetase/guanido kinase, catalytic domain"/>
    <property type="match status" value="1"/>
</dbReference>
<dbReference type="RefSeq" id="WP_160785937.1">
    <property type="nucleotide sequence ID" value="NZ_CP086610.1"/>
</dbReference>
<dbReference type="OrthoDB" id="9807095at2"/>
<feature type="domain" description="GS catalytic" evidence="6">
    <location>
        <begin position="132"/>
        <end position="467"/>
    </location>
</feature>
<reference evidence="7 8" key="1">
    <citation type="submission" date="2019-12" db="EMBL/GenBank/DDBJ databases">
        <title>Shinella granuli gen. nov., sp. nov., and proposal of the reclassification of Zoogloea ramigera ATCC 19623 as Shinella zoogloeoides sp. nov.</title>
        <authorList>
            <person name="Gao J."/>
        </authorList>
    </citation>
    <scope>NUCLEOTIDE SEQUENCE [LARGE SCALE GENOMIC DNA]</scope>
    <source>
        <strain evidence="7 8">DSM 287</strain>
    </source>
</reference>
<name>A0A6N8TED1_SHIZO</name>
<dbReference type="InterPro" id="IPR008146">
    <property type="entry name" value="Gln_synth_cat_dom"/>
</dbReference>
<evidence type="ECO:0000259" key="6">
    <source>
        <dbReference type="PROSITE" id="PS51987"/>
    </source>
</evidence>
<dbReference type="Pfam" id="PF00120">
    <property type="entry name" value="Gln-synt_C"/>
    <property type="match status" value="1"/>
</dbReference>
<dbReference type="SUPFAM" id="SSF55931">
    <property type="entry name" value="Glutamine synthetase/guanido kinase"/>
    <property type="match status" value="1"/>
</dbReference>
<dbReference type="InterPro" id="IPR014746">
    <property type="entry name" value="Gln_synth/guanido_kin_cat_dom"/>
</dbReference>
<proteinExistence type="inferred from homology"/>
<evidence type="ECO:0000313" key="8">
    <source>
        <dbReference type="Proteomes" id="UP000440304"/>
    </source>
</evidence>
<evidence type="ECO:0000256" key="2">
    <source>
        <dbReference type="ARBA" id="ARBA00022598"/>
    </source>
</evidence>
<evidence type="ECO:0000256" key="4">
    <source>
        <dbReference type="PROSITE-ProRule" id="PRU01331"/>
    </source>
</evidence>
<accession>A0A6N8TED1</accession>
<dbReference type="PANTHER" id="PTHR43785">
    <property type="entry name" value="GAMMA-GLUTAMYLPUTRESCINE SYNTHETASE"/>
    <property type="match status" value="1"/>
</dbReference>
<comment type="similarity">
    <text evidence="4 5">Belongs to the glutamine synthetase family.</text>
</comment>
<keyword evidence="2" id="KW-0436">Ligase</keyword>
<gene>
    <name evidence="7" type="ORF">GR156_09500</name>
</gene>